<accession>A0A9W6RA37</accession>
<organism evidence="2 3">
    <name type="scientific">Actinoallomurus iriomotensis</name>
    <dbReference type="NCBI Taxonomy" id="478107"/>
    <lineage>
        <taxon>Bacteria</taxon>
        <taxon>Bacillati</taxon>
        <taxon>Actinomycetota</taxon>
        <taxon>Actinomycetes</taxon>
        <taxon>Streptosporangiales</taxon>
        <taxon>Thermomonosporaceae</taxon>
        <taxon>Actinoallomurus</taxon>
    </lineage>
</organism>
<name>A0A9W6RA37_9ACTN</name>
<reference evidence="2" key="1">
    <citation type="submission" date="2023-03" db="EMBL/GenBank/DDBJ databases">
        <title>Actinoallomurus iriomotensis NBRC 103681.</title>
        <authorList>
            <person name="Ichikawa N."/>
            <person name="Sato H."/>
            <person name="Tonouchi N."/>
        </authorList>
    </citation>
    <scope>NUCLEOTIDE SEQUENCE</scope>
    <source>
        <strain evidence="2">NBRC 103681</strain>
    </source>
</reference>
<evidence type="ECO:0000313" key="3">
    <source>
        <dbReference type="Proteomes" id="UP001165135"/>
    </source>
</evidence>
<feature type="compositionally biased region" description="Basic and acidic residues" evidence="1">
    <location>
        <begin position="98"/>
        <end position="111"/>
    </location>
</feature>
<evidence type="ECO:0000313" key="2">
    <source>
        <dbReference type="EMBL" id="GLY72076.1"/>
    </source>
</evidence>
<sequence length="123" mass="12886">MSEQPASALFEAMRLVDVLRRRVSGATGAGSRSDDVWSDATSEAWGDHIATGAPECRYCPVCRAIAASRESGPDVVSHVMSAGESLFAALREAVAGFERTKPAESSRHEPGGEPADGGRPQGD</sequence>
<comment type="caution">
    <text evidence="2">The sequence shown here is derived from an EMBL/GenBank/DDBJ whole genome shotgun (WGS) entry which is preliminary data.</text>
</comment>
<dbReference type="Proteomes" id="UP001165135">
    <property type="component" value="Unassembled WGS sequence"/>
</dbReference>
<protein>
    <submittedName>
        <fullName evidence="2">Uncharacterized protein</fullName>
    </submittedName>
</protein>
<dbReference type="AlphaFoldDB" id="A0A9W6RA37"/>
<proteinExistence type="predicted"/>
<evidence type="ECO:0000256" key="1">
    <source>
        <dbReference type="SAM" id="MobiDB-lite"/>
    </source>
</evidence>
<feature type="region of interest" description="Disordered" evidence="1">
    <location>
        <begin position="98"/>
        <end position="123"/>
    </location>
</feature>
<gene>
    <name evidence="2" type="ORF">Airi01_003430</name>
</gene>
<dbReference type="EMBL" id="BSTJ01000001">
    <property type="protein sequence ID" value="GLY72076.1"/>
    <property type="molecule type" value="Genomic_DNA"/>
</dbReference>